<evidence type="ECO:0000313" key="2">
    <source>
        <dbReference type="Proteomes" id="UP000316621"/>
    </source>
</evidence>
<dbReference type="Proteomes" id="UP000316621">
    <property type="component" value="Chromosome 6"/>
</dbReference>
<dbReference type="EMBL" id="CM010720">
    <property type="protein sequence ID" value="RZC65011.1"/>
    <property type="molecule type" value="Genomic_DNA"/>
</dbReference>
<protein>
    <submittedName>
        <fullName evidence="1">Uncharacterized protein</fullName>
    </submittedName>
</protein>
<organism evidence="1 2">
    <name type="scientific">Papaver somniferum</name>
    <name type="common">Opium poppy</name>
    <dbReference type="NCBI Taxonomy" id="3469"/>
    <lineage>
        <taxon>Eukaryota</taxon>
        <taxon>Viridiplantae</taxon>
        <taxon>Streptophyta</taxon>
        <taxon>Embryophyta</taxon>
        <taxon>Tracheophyta</taxon>
        <taxon>Spermatophyta</taxon>
        <taxon>Magnoliopsida</taxon>
        <taxon>Ranunculales</taxon>
        <taxon>Papaveraceae</taxon>
        <taxon>Papaveroideae</taxon>
        <taxon>Papaver</taxon>
    </lineage>
</organism>
<dbReference type="AlphaFoldDB" id="A0A4Y7JYE6"/>
<accession>A0A4Y7JYE6</accession>
<gene>
    <name evidence="1" type="ORF">C5167_008700</name>
</gene>
<keyword evidence="2" id="KW-1185">Reference proteome</keyword>
<proteinExistence type="predicted"/>
<evidence type="ECO:0000313" key="1">
    <source>
        <dbReference type="EMBL" id="RZC65011.1"/>
    </source>
</evidence>
<sequence>MDYMKLEDVDGCVDNVVAYSVGCFFDKWSAVMRLAGNGKRASTNFAVYEETCVDKDAIAEVFGCDRGGFIRGMVGGVLKTELLTFAFPVAE</sequence>
<name>A0A4Y7JYE6_PAPSO</name>
<reference evidence="1 2" key="1">
    <citation type="journal article" date="2018" name="Science">
        <title>The opium poppy genome and morphinan production.</title>
        <authorList>
            <person name="Guo L."/>
            <person name="Winzer T."/>
            <person name="Yang X."/>
            <person name="Li Y."/>
            <person name="Ning Z."/>
            <person name="He Z."/>
            <person name="Teodor R."/>
            <person name="Lu Y."/>
            <person name="Bowser T.A."/>
            <person name="Graham I.A."/>
            <person name="Ye K."/>
        </authorList>
    </citation>
    <scope>NUCLEOTIDE SEQUENCE [LARGE SCALE GENOMIC DNA]</scope>
    <source>
        <strain evidence="2">cv. HN1</strain>
        <tissue evidence="1">Leaves</tissue>
    </source>
</reference>
<dbReference type="Gramene" id="RZC65011">
    <property type="protein sequence ID" value="RZC65011"/>
    <property type="gene ID" value="C5167_008700"/>
</dbReference>